<sequence length="196" mass="22478">MSNIFKDSLLKILIILLTISSSSYAIQKEDIKTQMENKIDKVLLVLKDKTLSKEEMKKEVITIVDDTFDFDLMAKIALGKDAWNSIDEAKQKEFSEVFEDKIKKSYSDKLELYNDQKVKILTLEPYNNTRLQLKTELVGKEGNYSINDMISSTKQNFIQVNKVIVNRLTITPKTREFIAIFSSNPPFIAKTAAIVI</sequence>
<dbReference type="Pfam" id="PF05494">
    <property type="entry name" value="MlaC"/>
    <property type="match status" value="1"/>
</dbReference>
<proteinExistence type="predicted"/>
<organism evidence="1 2">
    <name type="scientific">Aliarcobacter cryaerophilus</name>
    <dbReference type="NCBI Taxonomy" id="28198"/>
    <lineage>
        <taxon>Bacteria</taxon>
        <taxon>Pseudomonadati</taxon>
        <taxon>Campylobacterota</taxon>
        <taxon>Epsilonproteobacteria</taxon>
        <taxon>Campylobacterales</taxon>
        <taxon>Arcobacteraceae</taxon>
        <taxon>Aliarcobacter</taxon>
    </lineage>
</organism>
<protein>
    <recommendedName>
        <fullName evidence="3">Toluene tolerance protein</fullName>
    </recommendedName>
</protein>
<feature type="non-terminal residue" evidence="1">
    <location>
        <position position="196"/>
    </location>
</feature>
<reference evidence="1 2" key="1">
    <citation type="submission" date="2017-04" db="EMBL/GenBank/DDBJ databases">
        <title>Accumulation and expression of multiple antibiotic resistance genes in Arcobacter cryaerophilus that thrives in sewage.</title>
        <authorList>
            <person name="Millar J.A."/>
            <person name="Raghavan R."/>
        </authorList>
    </citation>
    <scope>NUCLEOTIDE SEQUENCE [LARGE SCALE GENOMIC DNA]</scope>
    <source>
        <strain evidence="1 2">AZT-1</strain>
    </source>
</reference>
<dbReference type="AlphaFoldDB" id="A0A1V9V9G1"/>
<evidence type="ECO:0000313" key="1">
    <source>
        <dbReference type="EMBL" id="OQR40632.1"/>
    </source>
</evidence>
<evidence type="ECO:0000313" key="2">
    <source>
        <dbReference type="Proteomes" id="UP000192599"/>
    </source>
</evidence>
<evidence type="ECO:0008006" key="3">
    <source>
        <dbReference type="Google" id="ProtNLM"/>
    </source>
</evidence>
<dbReference type="PANTHER" id="PTHR36573">
    <property type="entry name" value="INTERMEMBRANE PHOSPHOLIPID TRANSPORT SYSTEM BINDING PROTEIN MLAC"/>
    <property type="match status" value="1"/>
</dbReference>
<dbReference type="Gene3D" id="3.10.450.710">
    <property type="entry name" value="Tgt2/MlaC"/>
    <property type="match status" value="1"/>
</dbReference>
<accession>A0A1V9V9G1</accession>
<dbReference type="InterPro" id="IPR042245">
    <property type="entry name" value="Tgt2/MlaC_sf"/>
</dbReference>
<dbReference type="EMBL" id="LNTC01000298">
    <property type="protein sequence ID" value="OQR40632.1"/>
    <property type="molecule type" value="Genomic_DNA"/>
</dbReference>
<comment type="caution">
    <text evidence="1">The sequence shown here is derived from an EMBL/GenBank/DDBJ whole genome shotgun (WGS) entry which is preliminary data.</text>
</comment>
<gene>
    <name evidence="1" type="ORF">AS859_10550</name>
</gene>
<dbReference type="PANTHER" id="PTHR36573:SF1">
    <property type="entry name" value="INTERMEMBRANE PHOSPHOLIPID TRANSPORT SYSTEM BINDING PROTEIN MLAC"/>
    <property type="match status" value="1"/>
</dbReference>
<name>A0A1V9V9G1_9BACT</name>
<dbReference type="InterPro" id="IPR008869">
    <property type="entry name" value="MlaC/ttg2D"/>
</dbReference>
<dbReference type="Proteomes" id="UP000192599">
    <property type="component" value="Unassembled WGS sequence"/>
</dbReference>